<evidence type="ECO:0000313" key="3">
    <source>
        <dbReference type="Proteomes" id="UP000008460"/>
    </source>
</evidence>
<reference evidence="2 3" key="1">
    <citation type="submission" date="2011-04" db="EMBL/GenBank/DDBJ databases">
        <title>Complete sequence of Cellulomonas fimi ATCC 484.</title>
        <authorList>
            <consortium name="US DOE Joint Genome Institute"/>
            <person name="Lucas S."/>
            <person name="Han J."/>
            <person name="Lapidus A."/>
            <person name="Cheng J.-F."/>
            <person name="Goodwin L."/>
            <person name="Pitluck S."/>
            <person name="Peters L."/>
            <person name="Chertkov O."/>
            <person name="Detter J.C."/>
            <person name="Han C."/>
            <person name="Tapia R."/>
            <person name="Land M."/>
            <person name="Hauser L."/>
            <person name="Kyrpides N."/>
            <person name="Ivanova N."/>
            <person name="Ovchinnikova G."/>
            <person name="Pagani I."/>
            <person name="Mead D."/>
            <person name="Brumm P."/>
            <person name="Woyke T."/>
        </authorList>
    </citation>
    <scope>NUCLEOTIDE SEQUENCE [LARGE SCALE GENOMIC DNA]</scope>
    <source>
        <strain evidence="3">ATCC 484 / DSM 20113 / JCM 1341 / NBRC 15513 / NCIMB 8980 / NCTC 7547</strain>
    </source>
</reference>
<dbReference type="PANTHER" id="PTHR31616">
    <property type="entry name" value="TREHALASE"/>
    <property type="match status" value="1"/>
</dbReference>
<dbReference type="AlphaFoldDB" id="F4GYQ6"/>
<name>F4GYQ6_CELFA</name>
<dbReference type="STRING" id="590998.Celf_0635"/>
<dbReference type="InterPro" id="IPR012341">
    <property type="entry name" value="6hp_glycosidase-like_sf"/>
</dbReference>
<gene>
    <name evidence="2" type="ordered locus">Celf_0635</name>
</gene>
<dbReference type="KEGG" id="cfi:Celf_0635"/>
<feature type="transmembrane region" description="Helical" evidence="1">
    <location>
        <begin position="48"/>
        <end position="65"/>
    </location>
</feature>
<dbReference type="HOGENOM" id="CLU_043768_0_0_11"/>
<dbReference type="Proteomes" id="UP000008460">
    <property type="component" value="Chromosome"/>
</dbReference>
<keyword evidence="1" id="KW-0812">Transmembrane</keyword>
<dbReference type="PANTHER" id="PTHR31616:SF13">
    <property type="entry name" value="GLUCAN 1,4-ALPHA-GLUCOSIDASE"/>
    <property type="match status" value="1"/>
</dbReference>
<dbReference type="Gene3D" id="1.50.10.10">
    <property type="match status" value="1"/>
</dbReference>
<dbReference type="InterPro" id="IPR008928">
    <property type="entry name" value="6-hairpin_glycosidase_sf"/>
</dbReference>
<organism evidence="2 3">
    <name type="scientific">Cellulomonas fimi (strain ATCC 484 / DSM 20113 / JCM 1341 / CCUG 24087 / LMG 16345 / NBRC 15513 / NCIMB 8980 / NCTC 7547 / NRS-133)</name>
    <dbReference type="NCBI Taxonomy" id="590998"/>
    <lineage>
        <taxon>Bacteria</taxon>
        <taxon>Bacillati</taxon>
        <taxon>Actinomycetota</taxon>
        <taxon>Actinomycetes</taxon>
        <taxon>Micrococcales</taxon>
        <taxon>Cellulomonadaceae</taxon>
        <taxon>Cellulomonas</taxon>
    </lineage>
</organism>
<sequence length="516" mass="53481">MTFTRGTARRGPAAVYRARVPGHTDVVDVVVDTRRGAPAHRPRRRRPVATVVLCAVAAVLLAPVAPGTASVAPPTGSVPDEVASWARIDLYQETVALLPDGTRTAVATGTRPTFLAGTRVLDPAAGTLAGALGGDTGPAGQGGVQAADGVAAEQRAWLAEGRVPGAGGPYADMAEAALLDVRTLLLPGGAAVAGWSERWRYVWPRDAAFVAVALARTGHVDDALEVLGFLDRVQEDDGSFEARYLPDGSGPPDDRGVQTDGTGWALWAAGLVVAEIADPAEREAAARELRPLVLRSVGRATVLVARTGLPPASPDYWEVPERAVTLGTVAPLVAGLQQAEVLLRLTGDVELADDAARAARRSELATVREFGGAGYARYAAGGHADAARAFLLAPFLRSALPGAHDAWRDSVPTMLRPASGLAPGAGWRDDGVSWTPQTSLYAWVAAENGERELADGWLRFLDAHRTSAGSIPEKVLADGSPAAVAPLAWSAACVLLALDAIDDATHVPGPRGPAAV</sequence>
<keyword evidence="3" id="KW-1185">Reference proteome</keyword>
<evidence type="ECO:0000256" key="1">
    <source>
        <dbReference type="SAM" id="Phobius"/>
    </source>
</evidence>
<dbReference type="SUPFAM" id="SSF48208">
    <property type="entry name" value="Six-hairpin glycosidases"/>
    <property type="match status" value="1"/>
</dbReference>
<dbReference type="GO" id="GO:0005975">
    <property type="term" value="P:carbohydrate metabolic process"/>
    <property type="evidence" value="ECO:0007669"/>
    <property type="project" value="InterPro"/>
</dbReference>
<keyword evidence="1" id="KW-0472">Membrane</keyword>
<accession>F4GYQ6</accession>
<keyword evidence="1" id="KW-1133">Transmembrane helix</keyword>
<evidence type="ECO:0000313" key="2">
    <source>
        <dbReference type="EMBL" id="AEE44775.1"/>
    </source>
</evidence>
<keyword evidence="2" id="KW-0378">Hydrolase</keyword>
<protein>
    <submittedName>
        <fullName evidence="2">Glycoside hydrolase 15-related protein</fullName>
    </submittedName>
</protein>
<dbReference type="eggNOG" id="COG3387">
    <property type="taxonomic scope" value="Bacteria"/>
</dbReference>
<dbReference type="EMBL" id="CP002666">
    <property type="protein sequence ID" value="AEE44775.1"/>
    <property type="molecule type" value="Genomic_DNA"/>
</dbReference>
<proteinExistence type="predicted"/>
<dbReference type="GO" id="GO:0004553">
    <property type="term" value="F:hydrolase activity, hydrolyzing O-glycosyl compounds"/>
    <property type="evidence" value="ECO:0007669"/>
    <property type="project" value="TreeGrafter"/>
</dbReference>